<dbReference type="SMART" id="SM00419">
    <property type="entry name" value="HTH_CRP"/>
    <property type="match status" value="1"/>
</dbReference>
<dbReference type="SMART" id="SM00100">
    <property type="entry name" value="cNMP"/>
    <property type="match status" value="1"/>
</dbReference>
<dbReference type="InterPro" id="IPR050397">
    <property type="entry name" value="Env_Response_Regulators"/>
</dbReference>
<dbReference type="SUPFAM" id="SSF51206">
    <property type="entry name" value="cAMP-binding domain-like"/>
    <property type="match status" value="1"/>
</dbReference>
<dbReference type="GO" id="GO:0005829">
    <property type="term" value="C:cytosol"/>
    <property type="evidence" value="ECO:0007669"/>
    <property type="project" value="TreeGrafter"/>
</dbReference>
<dbReference type="RefSeq" id="WP_123210449.1">
    <property type="nucleotide sequence ID" value="NZ_RJVO01000001.1"/>
</dbReference>
<dbReference type="PRINTS" id="PR00034">
    <property type="entry name" value="HTHCRP"/>
</dbReference>
<dbReference type="AlphaFoldDB" id="A0A3N0VLK1"/>
<evidence type="ECO:0000259" key="4">
    <source>
        <dbReference type="PROSITE" id="PS50042"/>
    </source>
</evidence>
<evidence type="ECO:0000256" key="3">
    <source>
        <dbReference type="ARBA" id="ARBA00023163"/>
    </source>
</evidence>
<dbReference type="PROSITE" id="PS00042">
    <property type="entry name" value="HTH_CRP_1"/>
    <property type="match status" value="1"/>
</dbReference>
<evidence type="ECO:0000256" key="1">
    <source>
        <dbReference type="ARBA" id="ARBA00023015"/>
    </source>
</evidence>
<dbReference type="InterPro" id="IPR036388">
    <property type="entry name" value="WH-like_DNA-bd_sf"/>
</dbReference>
<dbReference type="PANTHER" id="PTHR24567:SF75">
    <property type="entry name" value="FUMARATE AND NITRATE REDUCTION REGULATORY PROTEIN"/>
    <property type="match status" value="1"/>
</dbReference>
<evidence type="ECO:0000256" key="2">
    <source>
        <dbReference type="ARBA" id="ARBA00023125"/>
    </source>
</evidence>
<dbReference type="Gene3D" id="2.60.120.10">
    <property type="entry name" value="Jelly Rolls"/>
    <property type="match status" value="1"/>
</dbReference>
<feature type="domain" description="Cyclic nucleotide-binding" evidence="4">
    <location>
        <begin position="45"/>
        <end position="144"/>
    </location>
</feature>
<dbReference type="InterPro" id="IPR018335">
    <property type="entry name" value="Tscrpt_reg_HTH_Crp-type_CS"/>
</dbReference>
<protein>
    <submittedName>
        <fullName evidence="6">Crp/Fnr family transcriptional regulator</fullName>
    </submittedName>
</protein>
<dbReference type="InParanoid" id="A0A3N0VLK1"/>
<keyword evidence="1" id="KW-0805">Transcription regulation</keyword>
<dbReference type="PROSITE" id="PS51063">
    <property type="entry name" value="HTH_CRP_2"/>
    <property type="match status" value="1"/>
</dbReference>
<gene>
    <name evidence="6" type="ORF">ED208_03470</name>
</gene>
<organism evidence="6 7">
    <name type="scientific">Stagnimonas aquatica</name>
    <dbReference type="NCBI Taxonomy" id="2689987"/>
    <lineage>
        <taxon>Bacteria</taxon>
        <taxon>Pseudomonadati</taxon>
        <taxon>Pseudomonadota</taxon>
        <taxon>Gammaproteobacteria</taxon>
        <taxon>Nevskiales</taxon>
        <taxon>Nevskiaceae</taxon>
        <taxon>Stagnimonas</taxon>
    </lineage>
</organism>
<reference evidence="6 7" key="1">
    <citation type="submission" date="2018-10" db="EMBL/GenBank/DDBJ databases">
        <authorList>
            <person name="Chen W.-M."/>
        </authorList>
    </citation>
    <scope>NUCLEOTIDE SEQUENCE [LARGE SCALE GENOMIC DNA]</scope>
    <source>
        <strain evidence="6 7">THS-13</strain>
    </source>
</reference>
<dbReference type="InterPro" id="IPR014710">
    <property type="entry name" value="RmlC-like_jellyroll"/>
</dbReference>
<dbReference type="Pfam" id="PF00027">
    <property type="entry name" value="cNMP_binding"/>
    <property type="match status" value="1"/>
</dbReference>
<dbReference type="CDD" id="cd00038">
    <property type="entry name" value="CAP_ED"/>
    <property type="match status" value="1"/>
</dbReference>
<dbReference type="SUPFAM" id="SSF46785">
    <property type="entry name" value="Winged helix' DNA-binding domain"/>
    <property type="match status" value="1"/>
</dbReference>
<sequence>MSAVAIPTRRRRIEPLRCTGCERGSDCLGAALDEGSGAGRMSRGHLERGEHLYRMGEPSDSLYVVSGGAFKSYVVSPDGGEQVLGFVLPGDVLGIDSLSHPQFQSSAVAIAPARVCRMPAEAIRLRLGESPDFRERLSARMGREIQRLQRLLHLGRCTAEQRVAVFLLSQSAQSEGGSLAGRPQRLPMSRRDIGQFLGLATETVSRVFTRLQDSGALRGRRTSIEIRNVERLMEIARVGLPLRRGS</sequence>
<dbReference type="PROSITE" id="PS50042">
    <property type="entry name" value="CNMP_BINDING_3"/>
    <property type="match status" value="1"/>
</dbReference>
<dbReference type="Gene3D" id="1.10.10.10">
    <property type="entry name" value="Winged helix-like DNA-binding domain superfamily/Winged helix DNA-binding domain"/>
    <property type="match status" value="1"/>
</dbReference>
<dbReference type="InterPro" id="IPR036390">
    <property type="entry name" value="WH_DNA-bd_sf"/>
</dbReference>
<dbReference type="InterPro" id="IPR018490">
    <property type="entry name" value="cNMP-bd_dom_sf"/>
</dbReference>
<dbReference type="GO" id="GO:0003677">
    <property type="term" value="F:DNA binding"/>
    <property type="evidence" value="ECO:0007669"/>
    <property type="project" value="UniProtKB-KW"/>
</dbReference>
<dbReference type="Proteomes" id="UP000282106">
    <property type="component" value="Unassembled WGS sequence"/>
</dbReference>
<keyword evidence="2" id="KW-0238">DNA-binding</keyword>
<dbReference type="PANTHER" id="PTHR24567">
    <property type="entry name" value="CRP FAMILY TRANSCRIPTIONAL REGULATORY PROTEIN"/>
    <property type="match status" value="1"/>
</dbReference>
<evidence type="ECO:0000313" key="7">
    <source>
        <dbReference type="Proteomes" id="UP000282106"/>
    </source>
</evidence>
<dbReference type="Pfam" id="PF13545">
    <property type="entry name" value="HTH_Crp_2"/>
    <property type="match status" value="1"/>
</dbReference>
<comment type="caution">
    <text evidence="6">The sequence shown here is derived from an EMBL/GenBank/DDBJ whole genome shotgun (WGS) entry which is preliminary data.</text>
</comment>
<feature type="domain" description="HTH crp-type" evidence="5">
    <location>
        <begin position="157"/>
        <end position="230"/>
    </location>
</feature>
<evidence type="ECO:0000313" key="6">
    <source>
        <dbReference type="EMBL" id="ROH93594.1"/>
    </source>
</evidence>
<dbReference type="FunFam" id="1.10.10.10:FF:000028">
    <property type="entry name" value="Fumarate/nitrate reduction transcriptional regulator Fnr"/>
    <property type="match status" value="1"/>
</dbReference>
<dbReference type="GO" id="GO:0003700">
    <property type="term" value="F:DNA-binding transcription factor activity"/>
    <property type="evidence" value="ECO:0007669"/>
    <property type="project" value="InterPro"/>
</dbReference>
<keyword evidence="7" id="KW-1185">Reference proteome</keyword>
<proteinExistence type="predicted"/>
<dbReference type="EMBL" id="RJVO01000001">
    <property type="protein sequence ID" value="ROH93594.1"/>
    <property type="molecule type" value="Genomic_DNA"/>
</dbReference>
<dbReference type="CDD" id="cd00092">
    <property type="entry name" value="HTH_CRP"/>
    <property type="match status" value="1"/>
</dbReference>
<accession>A0A3N0VLK1</accession>
<evidence type="ECO:0000259" key="5">
    <source>
        <dbReference type="PROSITE" id="PS51063"/>
    </source>
</evidence>
<dbReference type="InterPro" id="IPR000595">
    <property type="entry name" value="cNMP-bd_dom"/>
</dbReference>
<name>A0A3N0VLK1_9GAMM</name>
<keyword evidence="3" id="KW-0804">Transcription</keyword>
<dbReference type="InterPro" id="IPR012318">
    <property type="entry name" value="HTH_CRP"/>
</dbReference>